<dbReference type="EMBL" id="DWZE01000076">
    <property type="protein sequence ID" value="HJA83605.1"/>
    <property type="molecule type" value="Genomic_DNA"/>
</dbReference>
<accession>A0A9D2HQL7</accession>
<evidence type="ECO:0000256" key="1">
    <source>
        <dbReference type="SAM" id="SignalP"/>
    </source>
</evidence>
<keyword evidence="1" id="KW-0732">Signal</keyword>
<feature type="signal peptide" evidence="1">
    <location>
        <begin position="1"/>
        <end position="19"/>
    </location>
</feature>
<name>A0A9D2HQL7_9BACE</name>
<reference evidence="2" key="2">
    <citation type="submission" date="2021-04" db="EMBL/GenBank/DDBJ databases">
        <authorList>
            <person name="Gilroy R."/>
        </authorList>
    </citation>
    <scope>NUCLEOTIDE SEQUENCE</scope>
    <source>
        <strain evidence="2">ChiHecec1B25-7008</strain>
    </source>
</reference>
<sequence length="375" mass="42017">MRRILLAAWICLLSTGAMAQDKIHFTLQKPQPADLPEAVANALQQKLTQMLTRQSAAAAGAHGVFALQPSLEITDMMATEGMVQNTTVATAELTLVAFNRVDSTLFYSMTLPLETATVGNEEKALKALVASIKVTDRAFTRFIRISRQKIQEFYAANCDLILQKAQASADMERYEEAASYLSAMPDAAPCYLEAMDLLREIAPHLPADEIPADTVIIREVVEKPVIVEKVVEVPVEVEKTEPEKPVVEKPVQPQDYELNVSVNDLDFKILDCFGDRMQQRVTLQVEFVNKNEDITRDKIIFNSAFSDEGVELKNLEVGNGYGYGYWTMRNMPSRVALKQELYVTKVSKPFDSFSYLEVNVRGAKVVVRNLSVRWN</sequence>
<organism evidence="2 3">
    <name type="scientific">Candidatus Bacteroides intestinavium</name>
    <dbReference type="NCBI Taxonomy" id="2838469"/>
    <lineage>
        <taxon>Bacteria</taxon>
        <taxon>Pseudomonadati</taxon>
        <taxon>Bacteroidota</taxon>
        <taxon>Bacteroidia</taxon>
        <taxon>Bacteroidales</taxon>
        <taxon>Bacteroidaceae</taxon>
        <taxon>Bacteroides</taxon>
    </lineage>
</organism>
<protein>
    <submittedName>
        <fullName evidence="2">Uncharacterized protein</fullName>
    </submittedName>
</protein>
<feature type="chain" id="PRO_5038460223" evidence="1">
    <location>
        <begin position="20"/>
        <end position="375"/>
    </location>
</feature>
<comment type="caution">
    <text evidence="2">The sequence shown here is derived from an EMBL/GenBank/DDBJ whole genome shotgun (WGS) entry which is preliminary data.</text>
</comment>
<evidence type="ECO:0000313" key="3">
    <source>
        <dbReference type="Proteomes" id="UP000823860"/>
    </source>
</evidence>
<reference evidence="2" key="1">
    <citation type="journal article" date="2021" name="PeerJ">
        <title>Extensive microbial diversity within the chicken gut microbiome revealed by metagenomics and culture.</title>
        <authorList>
            <person name="Gilroy R."/>
            <person name="Ravi A."/>
            <person name="Getino M."/>
            <person name="Pursley I."/>
            <person name="Horton D.L."/>
            <person name="Alikhan N.F."/>
            <person name="Baker D."/>
            <person name="Gharbi K."/>
            <person name="Hall N."/>
            <person name="Watson M."/>
            <person name="Adriaenssens E.M."/>
            <person name="Foster-Nyarko E."/>
            <person name="Jarju S."/>
            <person name="Secka A."/>
            <person name="Antonio M."/>
            <person name="Oren A."/>
            <person name="Chaudhuri R.R."/>
            <person name="La Ragione R."/>
            <person name="Hildebrand F."/>
            <person name="Pallen M.J."/>
        </authorList>
    </citation>
    <scope>NUCLEOTIDE SEQUENCE</scope>
    <source>
        <strain evidence="2">ChiHecec1B25-7008</strain>
    </source>
</reference>
<gene>
    <name evidence="2" type="ORF">H9785_06535</name>
</gene>
<proteinExistence type="predicted"/>
<evidence type="ECO:0000313" key="2">
    <source>
        <dbReference type="EMBL" id="HJA83605.1"/>
    </source>
</evidence>
<dbReference type="AlphaFoldDB" id="A0A9D2HQL7"/>
<dbReference type="Proteomes" id="UP000823860">
    <property type="component" value="Unassembled WGS sequence"/>
</dbReference>